<dbReference type="Proteomes" id="UP000176650">
    <property type="component" value="Unassembled WGS sequence"/>
</dbReference>
<sequence>METIPYVVLKHAHLIGDEAFVLRRYLLFFLPDSLQYVDEEQEKNRQKALNCKECFEAFVEDYNLGG</sequence>
<organism evidence="1 2">
    <name type="scientific">Candidatus Azambacteria bacterium RIFCSPLOWO2_01_FULL_46_25</name>
    <dbReference type="NCBI Taxonomy" id="1797298"/>
    <lineage>
        <taxon>Bacteria</taxon>
        <taxon>Candidatus Azamiibacteriota</taxon>
    </lineage>
</organism>
<protein>
    <submittedName>
        <fullName evidence="1">Uncharacterized protein</fullName>
    </submittedName>
</protein>
<dbReference type="AlphaFoldDB" id="A0A1F5BTH7"/>
<comment type="caution">
    <text evidence="1">The sequence shown here is derived from an EMBL/GenBank/DDBJ whole genome shotgun (WGS) entry which is preliminary data.</text>
</comment>
<dbReference type="EMBL" id="MEYS01000002">
    <property type="protein sequence ID" value="OGD33900.1"/>
    <property type="molecule type" value="Genomic_DNA"/>
</dbReference>
<reference evidence="1 2" key="1">
    <citation type="journal article" date="2016" name="Nat. Commun.">
        <title>Thousands of microbial genomes shed light on interconnected biogeochemical processes in an aquifer system.</title>
        <authorList>
            <person name="Anantharaman K."/>
            <person name="Brown C.T."/>
            <person name="Hug L.A."/>
            <person name="Sharon I."/>
            <person name="Castelle C.J."/>
            <person name="Probst A.J."/>
            <person name="Thomas B.C."/>
            <person name="Singh A."/>
            <person name="Wilkins M.J."/>
            <person name="Karaoz U."/>
            <person name="Brodie E.L."/>
            <person name="Williams K.H."/>
            <person name="Hubbard S.S."/>
            <person name="Banfield J.F."/>
        </authorList>
    </citation>
    <scope>NUCLEOTIDE SEQUENCE [LARGE SCALE GENOMIC DNA]</scope>
</reference>
<dbReference type="STRING" id="1797298.A2988_00190"/>
<evidence type="ECO:0000313" key="2">
    <source>
        <dbReference type="Proteomes" id="UP000176650"/>
    </source>
</evidence>
<proteinExistence type="predicted"/>
<accession>A0A1F5BTH7</accession>
<gene>
    <name evidence="1" type="ORF">A2988_00190</name>
</gene>
<name>A0A1F5BTH7_9BACT</name>
<evidence type="ECO:0000313" key="1">
    <source>
        <dbReference type="EMBL" id="OGD33900.1"/>
    </source>
</evidence>